<proteinExistence type="predicted"/>
<name>A0A3G2LAU4_9FLAO</name>
<dbReference type="Proteomes" id="UP000276309">
    <property type="component" value="Chromosome"/>
</dbReference>
<evidence type="ECO:0000313" key="1">
    <source>
        <dbReference type="EMBL" id="AYN69367.1"/>
    </source>
</evidence>
<protein>
    <submittedName>
        <fullName evidence="1">DUF1059 domain-containing protein</fullName>
    </submittedName>
</protein>
<gene>
    <name evidence="1" type="ORF">D1013_19240</name>
</gene>
<accession>A0A3G2LAU4</accession>
<dbReference type="AlphaFoldDB" id="A0A3G2LAU4"/>
<sequence>MKTMTCKQLGGACHQEFHAETFEEIAELSKKHGMEMFQKGDIPHLEAMQKMQALMKSPTEMQTWFETKRKEFISLPDNE</sequence>
<dbReference type="RefSeq" id="WP_121850373.1">
    <property type="nucleotide sequence ID" value="NZ_CP032050.1"/>
</dbReference>
<dbReference type="KEGG" id="emar:D1013_19240"/>
<evidence type="ECO:0000313" key="2">
    <source>
        <dbReference type="Proteomes" id="UP000276309"/>
    </source>
</evidence>
<keyword evidence="2" id="KW-1185">Reference proteome</keyword>
<organism evidence="1 2">
    <name type="scientific">Euzebyella marina</name>
    <dbReference type="NCBI Taxonomy" id="1761453"/>
    <lineage>
        <taxon>Bacteria</taxon>
        <taxon>Pseudomonadati</taxon>
        <taxon>Bacteroidota</taxon>
        <taxon>Flavobacteriia</taxon>
        <taxon>Flavobacteriales</taxon>
        <taxon>Flavobacteriaceae</taxon>
        <taxon>Euzebyella</taxon>
    </lineage>
</organism>
<dbReference type="OrthoDB" id="1450972at2"/>
<dbReference type="EMBL" id="CP032050">
    <property type="protein sequence ID" value="AYN69367.1"/>
    <property type="molecule type" value="Genomic_DNA"/>
</dbReference>
<reference evidence="1 2" key="1">
    <citation type="submission" date="2018-08" db="EMBL/GenBank/DDBJ databases">
        <title>The reduced genetic potential of extracellular carbohydrate catabolism in Euzebyella marina RN62, a Flavobacteriia bacterium isolated from the hadal water.</title>
        <authorList>
            <person name="Xue C."/>
        </authorList>
    </citation>
    <scope>NUCLEOTIDE SEQUENCE [LARGE SCALE GENOMIC DNA]</scope>
    <source>
        <strain evidence="1 2">RN62</strain>
    </source>
</reference>